<feature type="non-terminal residue" evidence="3">
    <location>
        <position position="1"/>
    </location>
</feature>
<feature type="region of interest" description="Disordered" evidence="1">
    <location>
        <begin position="354"/>
        <end position="539"/>
    </location>
</feature>
<proteinExistence type="predicted"/>
<feature type="region of interest" description="Disordered" evidence="1">
    <location>
        <begin position="699"/>
        <end position="738"/>
    </location>
</feature>
<dbReference type="SUPFAM" id="SSF54160">
    <property type="entry name" value="Chromo domain-like"/>
    <property type="match status" value="1"/>
</dbReference>
<reference evidence="4" key="1">
    <citation type="submission" date="2022-10" db="EMBL/GenBank/DDBJ databases">
        <title>Genome assembly of Pristionchus species.</title>
        <authorList>
            <person name="Yoshida K."/>
            <person name="Sommer R.J."/>
        </authorList>
    </citation>
    <scope>NUCLEOTIDE SEQUENCE [LARGE SCALE GENOMIC DNA]</scope>
    <source>
        <strain evidence="4">RS5460</strain>
    </source>
</reference>
<dbReference type="EMBL" id="BTRK01000004">
    <property type="protein sequence ID" value="GMR47087.1"/>
    <property type="molecule type" value="Genomic_DNA"/>
</dbReference>
<dbReference type="AlphaFoldDB" id="A0AAN5CMD1"/>
<name>A0AAN5CMD1_9BILA</name>
<feature type="compositionally biased region" description="Basic and acidic residues" evidence="1">
    <location>
        <begin position="380"/>
        <end position="438"/>
    </location>
</feature>
<dbReference type="Gene3D" id="2.30.30.140">
    <property type="match status" value="1"/>
</dbReference>
<feature type="compositionally biased region" description="Low complexity" evidence="1">
    <location>
        <begin position="178"/>
        <end position="194"/>
    </location>
</feature>
<sequence>LRRQADMRQRFPVGSAVWCLWDGGKEYAARVMKHDEKRGEFRYYVHFTGWNSRHDDWVAESQLRINKNPVLESPGQGPVQYSGRYSPEPESSKKKNGKKRKEERSPEDRKGRKEEKELIVAKEKMDHKSSKRKVEILSDIPAPPTKRSKAARMKYSPPPKPVTPTAARSRGRPPKHPPAAAAAVPSTSAGPSTSEVEKHSSSKHKSRYERYEEDENATSAHTDSNRVLSPSTVRRRKKTTAAANGLEIDEAGRRDGMRTPQDTHPPDMGSPTSAVLSLAIDLFLDYGGRLKSPEGRPRRNLTAENKKEVIASLVENFKRDEKALAEERKRRWRHYLEFKKRLVKDFEQYLNPADNSKSSEALSVQQSATAGTSNEGGENGVERKEEREVKMEEEKVKERKEEEMMEENEVHKEEKEQPGMRAVKEEVKSEVMEGKMEEGSPTEATTASPTDESPRPSVPTASSSSATAEVAANPLVEQSQLPHAPASAATSPQGGSVVASKTSPLTLTMPTSSGTISAGGTPLPSPALPPSLKPNPNVPAEQSYAHIPFVGAETARDVVSQMKAEKAHQQGRGGGYMAKNVPQKSYLMAGNSVRSVGPMSSGTRVMGRQNTFVSSFPNGGSGKPPLLVQSKKMMHDSDGMYQHGHHRYYGGPSTSTGRGMNGGMKREYYSPMDSIEYMDDFSQGVVAEEVVVSDDMMEVDANEPGPSSRAYQQSAHSLESRADHCYGPTSAAKSRQNEQHFASREYSAAGPGGATVVSAASMAGGGPAIRQRLVMPRQYANVSSGGPLLPPSSSGVRSMVSVPSGGTSTTGGPVYMVPQGGNGMVSRTFRFRPAPGAPPVLHAGVGGAGQNVRLVDSRRMRPVYVRTNGMTTGGGGGAQPYTVAPTRVTPVGGGMNGGGGGNGMRRVAYIAPPVRTTRIIVPKVAGGGGGVTMAAARGADAATAAAAAEVPVNNEPPILVPEMNVTEQQPQ</sequence>
<feature type="compositionally biased region" description="Pro residues" evidence="1">
    <location>
        <begin position="523"/>
        <end position="537"/>
    </location>
</feature>
<evidence type="ECO:0000256" key="1">
    <source>
        <dbReference type="SAM" id="MobiDB-lite"/>
    </source>
</evidence>
<feature type="region of interest" description="Disordered" evidence="1">
    <location>
        <begin position="68"/>
        <end position="272"/>
    </location>
</feature>
<dbReference type="SMART" id="SM00298">
    <property type="entry name" value="CHROMO"/>
    <property type="match status" value="1"/>
</dbReference>
<evidence type="ECO:0000313" key="4">
    <source>
        <dbReference type="Proteomes" id="UP001328107"/>
    </source>
</evidence>
<keyword evidence="4" id="KW-1185">Reference proteome</keyword>
<gene>
    <name evidence="3" type="ORF">PMAYCL1PPCAC_17282</name>
</gene>
<feature type="compositionally biased region" description="Low complexity" evidence="1">
    <location>
        <begin position="500"/>
        <end position="513"/>
    </location>
</feature>
<dbReference type="InterPro" id="IPR000953">
    <property type="entry name" value="Chromo/chromo_shadow_dom"/>
</dbReference>
<feature type="compositionally biased region" description="Polar residues" evidence="1">
    <location>
        <begin position="442"/>
        <end position="451"/>
    </location>
</feature>
<evidence type="ECO:0000313" key="3">
    <source>
        <dbReference type="EMBL" id="GMR47087.1"/>
    </source>
</evidence>
<feature type="domain" description="Chromo" evidence="2">
    <location>
        <begin position="26"/>
        <end position="79"/>
    </location>
</feature>
<dbReference type="InterPro" id="IPR025995">
    <property type="entry name" value="Tudor-knot"/>
</dbReference>
<feature type="compositionally biased region" description="Low complexity" evidence="1">
    <location>
        <begin position="458"/>
        <end position="472"/>
    </location>
</feature>
<comment type="caution">
    <text evidence="3">The sequence shown here is derived from an EMBL/GenBank/DDBJ whole genome shotgun (WGS) entry which is preliminary data.</text>
</comment>
<accession>A0AAN5CMD1</accession>
<feature type="region of interest" description="Disordered" evidence="1">
    <location>
        <begin position="784"/>
        <end position="814"/>
    </location>
</feature>
<protein>
    <recommendedName>
        <fullName evidence="2">Chromo domain-containing protein</fullName>
    </recommendedName>
</protein>
<organism evidence="3 4">
    <name type="scientific">Pristionchus mayeri</name>
    <dbReference type="NCBI Taxonomy" id="1317129"/>
    <lineage>
        <taxon>Eukaryota</taxon>
        <taxon>Metazoa</taxon>
        <taxon>Ecdysozoa</taxon>
        <taxon>Nematoda</taxon>
        <taxon>Chromadorea</taxon>
        <taxon>Rhabditida</taxon>
        <taxon>Rhabditina</taxon>
        <taxon>Diplogasteromorpha</taxon>
        <taxon>Diplogasteroidea</taxon>
        <taxon>Neodiplogasteridae</taxon>
        <taxon>Pristionchus</taxon>
    </lineage>
</organism>
<feature type="compositionally biased region" description="Basic and acidic residues" evidence="1">
    <location>
        <begin position="100"/>
        <end position="136"/>
    </location>
</feature>
<dbReference type="Pfam" id="PF11717">
    <property type="entry name" value="Tudor-knot"/>
    <property type="match status" value="1"/>
</dbReference>
<feature type="compositionally biased region" description="Polar residues" evidence="1">
    <location>
        <begin position="354"/>
        <end position="373"/>
    </location>
</feature>
<evidence type="ECO:0000259" key="2">
    <source>
        <dbReference type="SMART" id="SM00298"/>
    </source>
</evidence>
<dbReference type="Proteomes" id="UP001328107">
    <property type="component" value="Unassembled WGS sequence"/>
</dbReference>
<feature type="compositionally biased region" description="Polar residues" evidence="1">
    <location>
        <begin position="217"/>
        <end position="232"/>
    </location>
</feature>
<dbReference type="InterPro" id="IPR016197">
    <property type="entry name" value="Chromo-like_dom_sf"/>
</dbReference>